<evidence type="ECO:0000313" key="3">
    <source>
        <dbReference type="Proteomes" id="UP000186817"/>
    </source>
</evidence>
<dbReference type="OrthoDB" id="338614at2759"/>
<dbReference type="GO" id="GO:0034727">
    <property type="term" value="P:piecemeal microautophagy of the nucleus"/>
    <property type="evidence" value="ECO:0007669"/>
    <property type="project" value="TreeGrafter"/>
</dbReference>
<dbReference type="GO" id="GO:0000045">
    <property type="term" value="P:autophagosome assembly"/>
    <property type="evidence" value="ECO:0007669"/>
    <property type="project" value="TreeGrafter"/>
</dbReference>
<dbReference type="InterPro" id="IPR000594">
    <property type="entry name" value="ThiF_NAD_FAD-bd"/>
</dbReference>
<dbReference type="AlphaFoldDB" id="A0A1Q9CV65"/>
<dbReference type="Gene3D" id="3.40.50.720">
    <property type="entry name" value="NAD(P)-binding Rossmann-like Domain"/>
    <property type="match status" value="1"/>
</dbReference>
<reference evidence="2 3" key="1">
    <citation type="submission" date="2016-02" db="EMBL/GenBank/DDBJ databases">
        <title>Genome analysis of coral dinoflagellate symbionts highlights evolutionary adaptations to a symbiotic lifestyle.</title>
        <authorList>
            <person name="Aranda M."/>
            <person name="Li Y."/>
            <person name="Liew Y.J."/>
            <person name="Baumgarten S."/>
            <person name="Simakov O."/>
            <person name="Wilson M."/>
            <person name="Piel J."/>
            <person name="Ashoor H."/>
            <person name="Bougouffa S."/>
            <person name="Bajic V.B."/>
            <person name="Ryu T."/>
            <person name="Ravasi T."/>
            <person name="Bayer T."/>
            <person name="Micklem G."/>
            <person name="Kim H."/>
            <person name="Bhak J."/>
            <person name="Lajeunesse T.C."/>
            <person name="Voolstra C.R."/>
        </authorList>
    </citation>
    <scope>NUCLEOTIDE SEQUENCE [LARGE SCALE GENOMIC DNA]</scope>
    <source>
        <strain evidence="2 3">CCMP2467</strain>
    </source>
</reference>
<dbReference type="GO" id="GO:0000407">
    <property type="term" value="C:phagophore assembly site"/>
    <property type="evidence" value="ECO:0007669"/>
    <property type="project" value="TreeGrafter"/>
</dbReference>
<dbReference type="InterPro" id="IPR035985">
    <property type="entry name" value="Ubiquitin-activating_enz"/>
</dbReference>
<dbReference type="Proteomes" id="UP000186817">
    <property type="component" value="Unassembled WGS sequence"/>
</dbReference>
<keyword evidence="3" id="KW-1185">Reference proteome</keyword>
<dbReference type="Pfam" id="PF00899">
    <property type="entry name" value="ThiF"/>
    <property type="match status" value="1"/>
</dbReference>
<organism evidence="2 3">
    <name type="scientific">Symbiodinium microadriaticum</name>
    <name type="common">Dinoflagellate</name>
    <name type="synonym">Zooxanthella microadriatica</name>
    <dbReference type="NCBI Taxonomy" id="2951"/>
    <lineage>
        <taxon>Eukaryota</taxon>
        <taxon>Sar</taxon>
        <taxon>Alveolata</taxon>
        <taxon>Dinophyceae</taxon>
        <taxon>Suessiales</taxon>
        <taxon>Symbiodiniaceae</taxon>
        <taxon>Symbiodinium</taxon>
    </lineage>
</organism>
<proteinExistence type="predicted"/>
<dbReference type="GO" id="GO:0000422">
    <property type="term" value="P:autophagy of mitochondrion"/>
    <property type="evidence" value="ECO:0007669"/>
    <property type="project" value="TreeGrafter"/>
</dbReference>
<accession>A0A1Q9CV65</accession>
<dbReference type="GO" id="GO:0019778">
    <property type="term" value="F:Atg12 activating enzyme activity"/>
    <property type="evidence" value="ECO:0007669"/>
    <property type="project" value="TreeGrafter"/>
</dbReference>
<dbReference type="PANTHER" id="PTHR10953">
    <property type="entry name" value="UBIQUITIN-ACTIVATING ENZYME E1"/>
    <property type="match status" value="1"/>
</dbReference>
<dbReference type="EMBL" id="LSRX01000898">
    <property type="protein sequence ID" value="OLP86816.1"/>
    <property type="molecule type" value="Genomic_DNA"/>
</dbReference>
<dbReference type="InterPro" id="IPR045886">
    <property type="entry name" value="ThiF/MoeB/HesA"/>
</dbReference>
<dbReference type="GO" id="GO:0019779">
    <property type="term" value="F:Atg8 activating enzyme activity"/>
    <property type="evidence" value="ECO:0007669"/>
    <property type="project" value="TreeGrafter"/>
</dbReference>
<gene>
    <name evidence="2" type="primary">atg7</name>
    <name evidence="2" type="ORF">AK812_SmicGene32035</name>
</gene>
<evidence type="ECO:0000313" key="2">
    <source>
        <dbReference type="EMBL" id="OLP86816.1"/>
    </source>
</evidence>
<dbReference type="PANTHER" id="PTHR10953:SF3">
    <property type="entry name" value="UBIQUITIN-LIKE MODIFIER-ACTIVATING ENZYME ATG7"/>
    <property type="match status" value="1"/>
</dbReference>
<sequence>MCMSYPANAVDLNIKLMQWRVLPSLQPEKMKDLRVLLLGAGTLGCGVARALMGWGCRRMTFVDAGKATLRAEWEVQQARMLRNHSLAEHVSYSNPVRQSLFTHRDAAEGRKKATAAREAVEGKDCRHNKIAKLQELIDAHDVVCSSAATTD</sequence>
<dbReference type="GO" id="GO:0032446">
    <property type="term" value="P:protein modification by small protein conjugation"/>
    <property type="evidence" value="ECO:0007669"/>
    <property type="project" value="TreeGrafter"/>
</dbReference>
<dbReference type="SUPFAM" id="SSF69572">
    <property type="entry name" value="Activating enzymes of the ubiquitin-like proteins"/>
    <property type="match status" value="1"/>
</dbReference>
<feature type="domain" description="THIF-type NAD/FAD binding fold" evidence="1">
    <location>
        <begin position="17"/>
        <end position="66"/>
    </location>
</feature>
<comment type="caution">
    <text evidence="2">The sequence shown here is derived from an EMBL/GenBank/DDBJ whole genome shotgun (WGS) entry which is preliminary data.</text>
</comment>
<protein>
    <submittedName>
        <fullName evidence="2">Ubiquitin-like modifier-activating enzyme atg7</fullName>
    </submittedName>
</protein>
<name>A0A1Q9CV65_SYMMI</name>
<dbReference type="GO" id="GO:0006995">
    <property type="term" value="P:cellular response to nitrogen starvation"/>
    <property type="evidence" value="ECO:0007669"/>
    <property type="project" value="TreeGrafter"/>
</dbReference>
<evidence type="ECO:0000259" key="1">
    <source>
        <dbReference type="Pfam" id="PF00899"/>
    </source>
</evidence>